<sequence>MIDLWQMSTFCLRCPVFVYSSHKVIHNHTGYVGFELVQSKLHSPQSWVNII</sequence>
<reference evidence="1" key="1">
    <citation type="submission" date="2014-11" db="EMBL/GenBank/DDBJ databases">
        <authorList>
            <person name="Amaro Gonzalez C."/>
        </authorList>
    </citation>
    <scope>NUCLEOTIDE SEQUENCE</scope>
</reference>
<accession>A0A0E9Q8B8</accession>
<dbReference type="AlphaFoldDB" id="A0A0E9Q8B8"/>
<reference evidence="1" key="2">
    <citation type="journal article" date="2015" name="Fish Shellfish Immunol.">
        <title>Early steps in the European eel (Anguilla anguilla)-Vibrio vulnificus interaction in the gills: Role of the RtxA13 toxin.</title>
        <authorList>
            <person name="Callol A."/>
            <person name="Pajuelo D."/>
            <person name="Ebbesson L."/>
            <person name="Teles M."/>
            <person name="MacKenzie S."/>
            <person name="Amaro C."/>
        </authorList>
    </citation>
    <scope>NUCLEOTIDE SEQUENCE</scope>
</reference>
<proteinExistence type="predicted"/>
<name>A0A0E9Q8B8_ANGAN</name>
<protein>
    <submittedName>
        <fullName evidence="1">Uncharacterized protein</fullName>
    </submittedName>
</protein>
<organism evidence="1">
    <name type="scientific">Anguilla anguilla</name>
    <name type="common">European freshwater eel</name>
    <name type="synonym">Muraena anguilla</name>
    <dbReference type="NCBI Taxonomy" id="7936"/>
    <lineage>
        <taxon>Eukaryota</taxon>
        <taxon>Metazoa</taxon>
        <taxon>Chordata</taxon>
        <taxon>Craniata</taxon>
        <taxon>Vertebrata</taxon>
        <taxon>Euteleostomi</taxon>
        <taxon>Actinopterygii</taxon>
        <taxon>Neopterygii</taxon>
        <taxon>Teleostei</taxon>
        <taxon>Anguilliformes</taxon>
        <taxon>Anguillidae</taxon>
        <taxon>Anguilla</taxon>
    </lineage>
</organism>
<dbReference type="EMBL" id="GBXM01096234">
    <property type="protein sequence ID" value="JAH12343.1"/>
    <property type="molecule type" value="Transcribed_RNA"/>
</dbReference>
<evidence type="ECO:0000313" key="1">
    <source>
        <dbReference type="EMBL" id="JAH12343.1"/>
    </source>
</evidence>